<feature type="compositionally biased region" description="Basic and acidic residues" evidence="1">
    <location>
        <begin position="257"/>
        <end position="294"/>
    </location>
</feature>
<protein>
    <submittedName>
        <fullName evidence="2">BZ3500_MvSof-1268-A1-R1_Chr2-1g04538 protein</fullName>
    </submittedName>
</protein>
<organism evidence="2 3">
    <name type="scientific">Microbotryum saponariae</name>
    <dbReference type="NCBI Taxonomy" id="289078"/>
    <lineage>
        <taxon>Eukaryota</taxon>
        <taxon>Fungi</taxon>
        <taxon>Dikarya</taxon>
        <taxon>Basidiomycota</taxon>
        <taxon>Pucciniomycotina</taxon>
        <taxon>Microbotryomycetes</taxon>
        <taxon>Microbotryales</taxon>
        <taxon>Microbotryaceae</taxon>
        <taxon>Microbotryum</taxon>
    </lineage>
</organism>
<keyword evidence="3" id="KW-1185">Reference proteome</keyword>
<feature type="region of interest" description="Disordered" evidence="1">
    <location>
        <begin position="753"/>
        <end position="812"/>
    </location>
</feature>
<accession>A0A2X0KD73</accession>
<feature type="region of interest" description="Disordered" evidence="1">
    <location>
        <begin position="609"/>
        <end position="629"/>
    </location>
</feature>
<proteinExistence type="predicted"/>
<feature type="region of interest" description="Disordered" evidence="1">
    <location>
        <begin position="163"/>
        <end position="552"/>
    </location>
</feature>
<feature type="compositionally biased region" description="Polar residues" evidence="1">
    <location>
        <begin position="442"/>
        <end position="458"/>
    </location>
</feature>
<feature type="compositionally biased region" description="Basic and acidic residues" evidence="1">
    <location>
        <begin position="23"/>
        <end position="52"/>
    </location>
</feature>
<dbReference type="OrthoDB" id="2537141at2759"/>
<feature type="region of interest" description="Disordered" evidence="1">
    <location>
        <begin position="87"/>
        <end position="110"/>
    </location>
</feature>
<feature type="compositionally biased region" description="Low complexity" evidence="1">
    <location>
        <begin position="534"/>
        <end position="552"/>
    </location>
</feature>
<feature type="compositionally biased region" description="Basic and acidic residues" evidence="1">
    <location>
        <begin position="1"/>
        <end position="11"/>
    </location>
</feature>
<feature type="region of interest" description="Disordered" evidence="1">
    <location>
        <begin position="1"/>
        <end position="56"/>
    </location>
</feature>
<feature type="compositionally biased region" description="Basic residues" evidence="1">
    <location>
        <begin position="792"/>
        <end position="802"/>
    </location>
</feature>
<evidence type="ECO:0000313" key="2">
    <source>
        <dbReference type="EMBL" id="SCZ88636.1"/>
    </source>
</evidence>
<feature type="compositionally biased region" description="Low complexity" evidence="1">
    <location>
        <begin position="753"/>
        <end position="763"/>
    </location>
</feature>
<dbReference type="EMBL" id="FMWP01000012">
    <property type="protein sequence ID" value="SCZ88636.1"/>
    <property type="molecule type" value="Genomic_DNA"/>
</dbReference>
<evidence type="ECO:0000313" key="3">
    <source>
        <dbReference type="Proteomes" id="UP000249723"/>
    </source>
</evidence>
<sequence>MAEVAVGEHESGSLQDNAAGNLAKHDHAVAARHDHHDGDRTGHDDAHSERPPRAGLTATRLQAFTLAHPPSPRKTVHSYLLSLQRPFEDPGLEPLSSSPAYTRDRIPRSPPVDRIETALTLHPYDESKGRKQKKGIEAKAEAELEAAGEKKIKKKSLVAALQPRFSNQHTVQHGSSPTLPSTSKQVLKAKGTAERRTKTSRFVRNDSSSSELVARIDQASDRQNEQPEPGSSRPRPEAVATQDEPRKVAKTSRRARKENEPIVESKHKSKSAPEAKNARDSKPDMRKGKGKAETTFEEQEEQEAEERLRARRERRRAKALIVKDRSKSATAVGTAAAAKVVAAAEAASSRKPKRITPSTSDESLLPKAAPTSKRHKKTKPDDAHGFVVEIPRAKNLGASRLTLQPPHKLGVFKKGAASGKVNVRRPLPDLPFSEHGFLDGPQPSNSKVGRSASPSDMSSIGPLAAPTQRPPTASKSKKSRGKQPLRQTRPESDHTSPSSEPAPVIVAPRKSPLPKGARRLDVAPTPLRIPLGPSRRLSNSQPSSSNASMLSPAASAVADTTSLHSAYSLRLRRERATKLTGMPTPSNLGSAPVIDTSTYWSQAANVTMNTTTKKSRPSNGSVSKEGQASSLVRASSSADFIQPATQVSNILTPSSSSIERLIQDCAMPLQNLISSDDFVHLPFDQAPTLEEGFEGSTRWRSPALAAHEGQLIGSVMEQQVGRDGMMMYASKEPITTIHNPLVQTLPSSSISAPPCLLGPAAPLSDESRENMNDDDNDEQTPVFLEPTVFSPRRTRSQPRRAAQRQNQDDSIEFHEAMRKFWPRSKC</sequence>
<feature type="compositionally biased region" description="Basic residues" evidence="1">
    <location>
        <begin position="309"/>
        <end position="318"/>
    </location>
</feature>
<feature type="compositionally biased region" description="Low complexity" evidence="1">
    <location>
        <begin position="328"/>
        <end position="349"/>
    </location>
</feature>
<gene>
    <name evidence="2" type="ORF">BZ3500_MVSOF-1268-A1-R1_CHR2-1G04538</name>
</gene>
<reference evidence="3" key="1">
    <citation type="submission" date="2016-10" db="EMBL/GenBank/DDBJ databases">
        <authorList>
            <person name="Jeantristanb JTB J.-T."/>
            <person name="Ricardo R."/>
        </authorList>
    </citation>
    <scope>NUCLEOTIDE SEQUENCE [LARGE SCALE GENOMIC DNA]</scope>
</reference>
<name>A0A2X0KD73_9BASI</name>
<feature type="compositionally biased region" description="Polar residues" evidence="1">
    <location>
        <begin position="200"/>
        <end position="211"/>
    </location>
</feature>
<dbReference type="AlphaFoldDB" id="A0A2X0KD73"/>
<evidence type="ECO:0000256" key="1">
    <source>
        <dbReference type="SAM" id="MobiDB-lite"/>
    </source>
</evidence>
<feature type="compositionally biased region" description="Polar residues" evidence="1">
    <location>
        <begin position="164"/>
        <end position="185"/>
    </location>
</feature>
<dbReference type="Proteomes" id="UP000249723">
    <property type="component" value="Unassembled WGS sequence"/>
</dbReference>
<dbReference type="STRING" id="289078.A0A2X0KD73"/>
<feature type="compositionally biased region" description="Acidic residues" evidence="1">
    <location>
        <begin position="295"/>
        <end position="304"/>
    </location>
</feature>